<reference evidence="1 2" key="2">
    <citation type="submission" date="2018-11" db="EMBL/GenBank/DDBJ databases">
        <authorList>
            <consortium name="Pathogen Informatics"/>
        </authorList>
    </citation>
    <scope>NUCLEOTIDE SEQUENCE [LARGE SCALE GENOMIC DNA]</scope>
</reference>
<dbReference type="WBParaSite" id="GPUH_0000247201-mRNA-1">
    <property type="protein sequence ID" value="GPUH_0000247201-mRNA-1"/>
    <property type="gene ID" value="GPUH_0000247201"/>
</dbReference>
<evidence type="ECO:0000313" key="1">
    <source>
        <dbReference type="EMBL" id="VDK34413.1"/>
    </source>
</evidence>
<dbReference type="OrthoDB" id="360390at2759"/>
<gene>
    <name evidence="1" type="ORF">GPUH_LOCUS2467</name>
</gene>
<protein>
    <submittedName>
        <fullName evidence="3">TPR_REGION domain-containing protein</fullName>
    </submittedName>
</protein>
<accession>A0A183D176</accession>
<dbReference type="Proteomes" id="UP000271098">
    <property type="component" value="Unassembled WGS sequence"/>
</dbReference>
<keyword evidence="2" id="KW-1185">Reference proteome</keyword>
<sequence length="83" mass="9754">MSDEMDNDGASNNEDELFDEEANAVLIEELKKAVDLEPRDYESRMKLIAALRRSGELEALRDQRECISKLYTMPPQFWMLWIE</sequence>
<proteinExistence type="predicted"/>
<name>A0A183D176_9BILA</name>
<dbReference type="EMBL" id="UYRT01003730">
    <property type="protein sequence ID" value="VDK34413.1"/>
    <property type="molecule type" value="Genomic_DNA"/>
</dbReference>
<reference evidence="3" key="1">
    <citation type="submission" date="2016-06" db="UniProtKB">
        <authorList>
            <consortium name="WormBaseParasite"/>
        </authorList>
    </citation>
    <scope>IDENTIFICATION</scope>
</reference>
<evidence type="ECO:0000313" key="3">
    <source>
        <dbReference type="WBParaSite" id="GPUH_0000247201-mRNA-1"/>
    </source>
</evidence>
<evidence type="ECO:0000313" key="2">
    <source>
        <dbReference type="Proteomes" id="UP000271098"/>
    </source>
</evidence>
<dbReference type="AlphaFoldDB" id="A0A183D176"/>
<organism evidence="3">
    <name type="scientific">Gongylonema pulchrum</name>
    <dbReference type="NCBI Taxonomy" id="637853"/>
    <lineage>
        <taxon>Eukaryota</taxon>
        <taxon>Metazoa</taxon>
        <taxon>Ecdysozoa</taxon>
        <taxon>Nematoda</taxon>
        <taxon>Chromadorea</taxon>
        <taxon>Rhabditida</taxon>
        <taxon>Spirurina</taxon>
        <taxon>Spiruromorpha</taxon>
        <taxon>Spiruroidea</taxon>
        <taxon>Gongylonematidae</taxon>
        <taxon>Gongylonema</taxon>
    </lineage>
</organism>